<reference evidence="3 4" key="1">
    <citation type="submission" date="2019-10" db="EMBL/GenBank/DDBJ databases">
        <title>Cognatihalovulum marinum gen. nov. sp. nov., a new member of the family Rhodobacteraceae isolated from deep seawater of the Northwest Indian Ocean.</title>
        <authorList>
            <person name="Ruan C."/>
            <person name="Wang J."/>
            <person name="Zheng X."/>
            <person name="Song L."/>
            <person name="Zhu Y."/>
            <person name="Huang Y."/>
            <person name="Lu Z."/>
            <person name="Du W."/>
            <person name="Huang L."/>
            <person name="Dai X."/>
        </authorList>
    </citation>
    <scope>NUCLEOTIDE SEQUENCE [LARGE SCALE GENOMIC DNA]</scope>
    <source>
        <strain evidence="3 4">2CG4</strain>
    </source>
</reference>
<dbReference type="InterPro" id="IPR055170">
    <property type="entry name" value="GFO_IDH_MocA-like_dom"/>
</dbReference>
<dbReference type="PANTHER" id="PTHR43377:SF1">
    <property type="entry name" value="BILIVERDIN REDUCTASE A"/>
    <property type="match status" value="1"/>
</dbReference>
<evidence type="ECO:0000259" key="2">
    <source>
        <dbReference type="Pfam" id="PF22725"/>
    </source>
</evidence>
<proteinExistence type="predicted"/>
<feature type="domain" description="Gfo/Idh/MocA-like oxidoreductase N-terminal" evidence="1">
    <location>
        <begin position="4"/>
        <end position="110"/>
    </location>
</feature>
<dbReference type="Proteomes" id="UP000474957">
    <property type="component" value="Unassembled WGS sequence"/>
</dbReference>
<accession>A0A6L5Z1A7</accession>
<dbReference type="Gene3D" id="3.40.50.720">
    <property type="entry name" value="NAD(P)-binding Rossmann-like Domain"/>
    <property type="match status" value="1"/>
</dbReference>
<feature type="domain" description="GFO/IDH/MocA-like oxidoreductase" evidence="2">
    <location>
        <begin position="127"/>
        <end position="245"/>
    </location>
</feature>
<evidence type="ECO:0000259" key="1">
    <source>
        <dbReference type="Pfam" id="PF01408"/>
    </source>
</evidence>
<dbReference type="Gene3D" id="3.30.360.10">
    <property type="entry name" value="Dihydrodipicolinate Reductase, domain 2"/>
    <property type="match status" value="1"/>
</dbReference>
<dbReference type="Pfam" id="PF22725">
    <property type="entry name" value="GFO_IDH_MocA_C3"/>
    <property type="match status" value="1"/>
</dbReference>
<sequence>MTRSVLVCGYGSFGALHAEAWATLPGIRMLVADPDPGARARAEGAGLPGDRMFADPRTAMAHADLVDIATSPATHLPLALEALARRLPVLIEKPATPDVAGAETLLDAAHGLPLQIGLILRAHPLSLRARALIESGAIGRIVGIWGDFSGWKRMRADSSLLLNDGVHFLDLMRHLTGCPIVGVEAVAWARLSGAVADDIRIDTVHENGLAGELRLGLPRGGETADSVVPGAVTRKTLTVGGSEGVLTLDFNRNRLFHGRAGYTPCPAGWSVDPSALHWEATPDVSTISLLRDSFARFLNALDDGAPVLCDARQGALELARVCAAVETALAAPKRPFTLTTREPEDAA</sequence>
<dbReference type="InterPro" id="IPR036291">
    <property type="entry name" value="NAD(P)-bd_dom_sf"/>
</dbReference>
<protein>
    <submittedName>
        <fullName evidence="3">Uncharacterized protein</fullName>
    </submittedName>
</protein>
<dbReference type="InterPro" id="IPR051450">
    <property type="entry name" value="Gfo/Idh/MocA_Oxidoreductases"/>
</dbReference>
<comment type="caution">
    <text evidence="3">The sequence shown here is derived from an EMBL/GenBank/DDBJ whole genome shotgun (WGS) entry which is preliminary data.</text>
</comment>
<dbReference type="EMBL" id="WIND01000008">
    <property type="protein sequence ID" value="MSU90288.1"/>
    <property type="molecule type" value="Genomic_DNA"/>
</dbReference>
<dbReference type="Pfam" id="PF01408">
    <property type="entry name" value="GFO_IDH_MocA"/>
    <property type="match status" value="1"/>
</dbReference>
<evidence type="ECO:0000313" key="4">
    <source>
        <dbReference type="Proteomes" id="UP000474957"/>
    </source>
</evidence>
<keyword evidence="4" id="KW-1185">Reference proteome</keyword>
<evidence type="ECO:0000313" key="3">
    <source>
        <dbReference type="EMBL" id="MSU90288.1"/>
    </source>
</evidence>
<dbReference type="SUPFAM" id="SSF51735">
    <property type="entry name" value="NAD(P)-binding Rossmann-fold domains"/>
    <property type="match status" value="1"/>
</dbReference>
<dbReference type="RefSeq" id="WP_154446777.1">
    <property type="nucleotide sequence ID" value="NZ_WIND01000008.1"/>
</dbReference>
<dbReference type="GO" id="GO:0000166">
    <property type="term" value="F:nucleotide binding"/>
    <property type="evidence" value="ECO:0007669"/>
    <property type="project" value="InterPro"/>
</dbReference>
<dbReference type="PANTHER" id="PTHR43377">
    <property type="entry name" value="BILIVERDIN REDUCTASE A"/>
    <property type="match status" value="1"/>
</dbReference>
<dbReference type="SUPFAM" id="SSF55347">
    <property type="entry name" value="Glyceraldehyde-3-phosphate dehydrogenase-like, C-terminal domain"/>
    <property type="match status" value="1"/>
</dbReference>
<dbReference type="AlphaFoldDB" id="A0A6L5Z1A7"/>
<dbReference type="InterPro" id="IPR000683">
    <property type="entry name" value="Gfo/Idh/MocA-like_OxRdtase_N"/>
</dbReference>
<organism evidence="3 4">
    <name type="scientific">Halovulum marinum</name>
    <dbReference type="NCBI Taxonomy" id="2662447"/>
    <lineage>
        <taxon>Bacteria</taxon>
        <taxon>Pseudomonadati</taxon>
        <taxon>Pseudomonadota</taxon>
        <taxon>Alphaproteobacteria</taxon>
        <taxon>Rhodobacterales</taxon>
        <taxon>Paracoccaceae</taxon>
        <taxon>Halovulum</taxon>
    </lineage>
</organism>
<gene>
    <name evidence="3" type="ORF">GE300_11765</name>
</gene>
<name>A0A6L5Z1A7_9RHOB</name>